<evidence type="ECO:0000313" key="6">
    <source>
        <dbReference type="EMBL" id="TSC65293.1"/>
    </source>
</evidence>
<dbReference type="PANTHER" id="PTHR43804:SF7">
    <property type="entry name" value="LD18447P"/>
    <property type="match status" value="1"/>
</dbReference>
<evidence type="ECO:0000259" key="5">
    <source>
        <dbReference type="PROSITE" id="PS00745"/>
    </source>
</evidence>
<sequence length="304" mass="34196">MKYLEELAEQLRELQSLQAESADSELKALAEGEIQRLTQELRQAQPDNERNVILEIRPGTGGDESELFASELFRMYQRYAELHRLKLRVLDSNISELGGLKSLTAEITGDRVYEQLKYEGGVHRVQRVPKTEKSGRIHTSAVAVVVMPEIEAREVQIKPDDLKIDVYRAGGHGGQSVNTTDSAVRITHLPTGIVVTCQDERSQLQNKTKAMNILASRLADHYRADQSAAKGEIRRSMVGNADRSDKVRTYNFPQDRLTDHRIGQSFFKLDRIMDGELRPIIEALMSAEAAELSQSIAVDRTMHA</sequence>
<evidence type="ECO:0000256" key="2">
    <source>
        <dbReference type="ARBA" id="ARBA00010835"/>
    </source>
</evidence>
<dbReference type="EMBL" id="VMFD01000050">
    <property type="protein sequence ID" value="TSC65293.1"/>
    <property type="molecule type" value="Genomic_DNA"/>
</dbReference>
<dbReference type="GO" id="GO:0005737">
    <property type="term" value="C:cytoplasm"/>
    <property type="evidence" value="ECO:0007669"/>
    <property type="project" value="UniProtKB-ARBA"/>
</dbReference>
<feature type="domain" description="Prokaryotic-type class I peptide chain release factors" evidence="5">
    <location>
        <begin position="168"/>
        <end position="184"/>
    </location>
</feature>
<comment type="similarity">
    <text evidence="2">Belongs to the prokaryotic/mitochondrial release factor family.</text>
</comment>
<dbReference type="Gene3D" id="3.30.70.1660">
    <property type="match status" value="1"/>
</dbReference>
<reference evidence="6 7" key="1">
    <citation type="submission" date="2017-08" db="EMBL/GenBank/DDBJ databases">
        <title>Mechanisms for carbon and nitrogen cycling indicate functional differentiation within the Candidate Phyla Radiation.</title>
        <authorList>
            <person name="Danczak R.E."/>
            <person name="Johnston M.D."/>
            <person name="Kenah C."/>
            <person name="Slattery M."/>
            <person name="Wrighton K.C."/>
            <person name="Wilkins M.J."/>
        </authorList>
    </citation>
    <scope>NUCLEOTIDE SEQUENCE [LARGE SCALE GENOMIC DNA]</scope>
    <source>
        <strain evidence="6">Gr01-1014_85</strain>
    </source>
</reference>
<dbReference type="InterPro" id="IPR005139">
    <property type="entry name" value="PCRF"/>
</dbReference>
<proteinExistence type="inferred from homology"/>
<evidence type="ECO:0000256" key="3">
    <source>
        <dbReference type="ARBA" id="ARBA00022481"/>
    </source>
</evidence>
<dbReference type="PROSITE" id="PS00745">
    <property type="entry name" value="RF_PROK_I"/>
    <property type="match status" value="1"/>
</dbReference>
<evidence type="ECO:0000256" key="4">
    <source>
        <dbReference type="ARBA" id="ARBA00022917"/>
    </source>
</evidence>
<dbReference type="PANTHER" id="PTHR43804">
    <property type="entry name" value="LD18447P"/>
    <property type="match status" value="1"/>
</dbReference>
<keyword evidence="3" id="KW-0488">Methylation</keyword>
<dbReference type="Pfam" id="PF00472">
    <property type="entry name" value="RF-1"/>
    <property type="match status" value="1"/>
</dbReference>
<dbReference type="Pfam" id="PF03462">
    <property type="entry name" value="PCRF"/>
    <property type="match status" value="1"/>
</dbReference>
<dbReference type="FunFam" id="3.30.70.1660:FF:000002">
    <property type="entry name" value="Peptide chain release factor 1"/>
    <property type="match status" value="1"/>
</dbReference>
<evidence type="ECO:0000313" key="7">
    <source>
        <dbReference type="Proteomes" id="UP000316253"/>
    </source>
</evidence>
<dbReference type="SUPFAM" id="SSF75620">
    <property type="entry name" value="Release factor"/>
    <property type="match status" value="1"/>
</dbReference>
<keyword evidence="4" id="KW-0648">Protein biosynthesis</keyword>
<dbReference type="AlphaFoldDB" id="A0A554JAA3"/>
<dbReference type="Proteomes" id="UP000316253">
    <property type="component" value="Unassembled WGS sequence"/>
</dbReference>
<dbReference type="InterPro" id="IPR000352">
    <property type="entry name" value="Pep_chain_release_fac_I"/>
</dbReference>
<dbReference type="NCBIfam" id="NF001859">
    <property type="entry name" value="PRK00591.1"/>
    <property type="match status" value="1"/>
</dbReference>
<gene>
    <name evidence="6" type="ORF">CEO22_523</name>
</gene>
<dbReference type="SMART" id="SM00937">
    <property type="entry name" value="PCRF"/>
    <property type="match status" value="1"/>
</dbReference>
<name>A0A554JAA3_9BACT</name>
<organism evidence="6 7">
    <name type="scientific">Candidatus Berkelbacteria bacterium Gr01-1014_85</name>
    <dbReference type="NCBI Taxonomy" id="2017150"/>
    <lineage>
        <taxon>Bacteria</taxon>
        <taxon>Candidatus Berkelbacteria</taxon>
    </lineage>
</organism>
<dbReference type="GO" id="GO:0003747">
    <property type="term" value="F:translation release factor activity"/>
    <property type="evidence" value="ECO:0007669"/>
    <property type="project" value="InterPro"/>
</dbReference>
<accession>A0A554JAA3</accession>
<evidence type="ECO:0000256" key="1">
    <source>
        <dbReference type="ARBA" id="ARBA00002986"/>
    </source>
</evidence>
<comment type="caution">
    <text evidence="6">The sequence shown here is derived from an EMBL/GenBank/DDBJ whole genome shotgun (WGS) entry which is preliminary data.</text>
</comment>
<dbReference type="InterPro" id="IPR050057">
    <property type="entry name" value="Prokaryotic/Mito_RF"/>
</dbReference>
<dbReference type="FunFam" id="3.30.160.20:FF:000004">
    <property type="entry name" value="Peptide chain release factor 1"/>
    <property type="match status" value="1"/>
</dbReference>
<dbReference type="Gene3D" id="3.30.160.20">
    <property type="match status" value="1"/>
</dbReference>
<comment type="function">
    <text evidence="1">Peptide chain release factor 1 directs the termination of translation in response to the peptide chain termination codons UAG and UAA.</text>
</comment>
<protein>
    <submittedName>
        <fullName evidence="6">Peptide chain release factor 1</fullName>
    </submittedName>
</protein>
<dbReference type="InterPro" id="IPR045853">
    <property type="entry name" value="Pep_chain_release_fac_I_sf"/>
</dbReference>